<dbReference type="EMBL" id="JABAYA010000274">
    <property type="protein sequence ID" value="KAF7721361.1"/>
    <property type="molecule type" value="Genomic_DNA"/>
</dbReference>
<sequence length="162" mass="17909">MDKNALGVMDFLVREVAPAEQNTQSLQQSLSQIGDQQQSSTCAMDVDGDIALDDNLDASEDNIREDTSFSGFVSDDFDTLLWEDYEDMELGTGLGTGAAADLSGYEGPPLLEYQFEHSSPRNEIVRLSVKLLQTMKKFSVSQTKLFLLEDLVCTGSLTLNFY</sequence>
<keyword evidence="2" id="KW-1185">Reference proteome</keyword>
<organism evidence="1 2">
    <name type="scientific">Apophysomyces ossiformis</name>
    <dbReference type="NCBI Taxonomy" id="679940"/>
    <lineage>
        <taxon>Eukaryota</taxon>
        <taxon>Fungi</taxon>
        <taxon>Fungi incertae sedis</taxon>
        <taxon>Mucoromycota</taxon>
        <taxon>Mucoromycotina</taxon>
        <taxon>Mucoromycetes</taxon>
        <taxon>Mucorales</taxon>
        <taxon>Mucorineae</taxon>
        <taxon>Mucoraceae</taxon>
        <taxon>Apophysomyces</taxon>
    </lineage>
</organism>
<evidence type="ECO:0000313" key="2">
    <source>
        <dbReference type="Proteomes" id="UP000605846"/>
    </source>
</evidence>
<dbReference type="AlphaFoldDB" id="A0A8H7EM99"/>
<accession>A0A8H7EM99</accession>
<protein>
    <submittedName>
        <fullName evidence="1">Uncharacterized protein</fullName>
    </submittedName>
</protein>
<proteinExistence type="predicted"/>
<comment type="caution">
    <text evidence="1">The sequence shown here is derived from an EMBL/GenBank/DDBJ whole genome shotgun (WGS) entry which is preliminary data.</text>
</comment>
<dbReference type="Proteomes" id="UP000605846">
    <property type="component" value="Unassembled WGS sequence"/>
</dbReference>
<evidence type="ECO:0000313" key="1">
    <source>
        <dbReference type="EMBL" id="KAF7721361.1"/>
    </source>
</evidence>
<gene>
    <name evidence="1" type="ORF">EC973_004823</name>
</gene>
<reference evidence="1" key="1">
    <citation type="submission" date="2020-01" db="EMBL/GenBank/DDBJ databases">
        <title>Genome Sequencing of Three Apophysomyces-Like Fungal Strains Confirms a Novel Fungal Genus in the Mucoromycota with divergent Burkholderia-like Endosymbiotic Bacteria.</title>
        <authorList>
            <person name="Stajich J.E."/>
            <person name="Macias A.M."/>
            <person name="Carter-House D."/>
            <person name="Lovett B."/>
            <person name="Kasson L.R."/>
            <person name="Berry K."/>
            <person name="Grigoriev I."/>
            <person name="Chang Y."/>
            <person name="Spatafora J."/>
            <person name="Kasson M.T."/>
        </authorList>
    </citation>
    <scope>NUCLEOTIDE SEQUENCE</scope>
    <source>
        <strain evidence="1">NRRL A-21654</strain>
    </source>
</reference>
<name>A0A8H7EM99_9FUNG</name>